<organism evidence="3 4">
    <name type="scientific">Lactiplantibacillus dongliensis</name>
    <dbReference type="NCBI Taxonomy" id="2559919"/>
    <lineage>
        <taxon>Bacteria</taxon>
        <taxon>Bacillati</taxon>
        <taxon>Bacillota</taxon>
        <taxon>Bacilli</taxon>
        <taxon>Lactobacillales</taxon>
        <taxon>Lactobacillaceae</taxon>
        <taxon>Lactiplantibacillus</taxon>
    </lineage>
</organism>
<dbReference type="EMBL" id="JBHSSD010000009">
    <property type="protein sequence ID" value="MFC6163591.1"/>
    <property type="molecule type" value="Genomic_DNA"/>
</dbReference>
<dbReference type="PANTHER" id="PTHR46558">
    <property type="entry name" value="TRACRIPTIONAL REGULATORY PROTEIN-RELATED-RELATED"/>
    <property type="match status" value="1"/>
</dbReference>
<comment type="caution">
    <text evidence="3">The sequence shown here is derived from an EMBL/GenBank/DDBJ whole genome shotgun (WGS) entry which is preliminary data.</text>
</comment>
<dbReference type="PANTHER" id="PTHR46558:SF3">
    <property type="entry name" value="TRANSCRIPTIONAL REGULATOR"/>
    <property type="match status" value="1"/>
</dbReference>
<sequence>MFLGTRIYERRRQQGLTQTELAHQICTQNTISKLEKHNVAPTVNILIKLCQRLNLTLNDVFDDFDANTSSEEHQLLTNLETQLLLQEATPKTLATFKLLRPADMQPTDHLQYALVKSMLELQQGQLDDAQFTLDQVLQLTKNDATNVDTVLAYILKGESYAEKHVERIDYYMQLATHAVKEKVSLPAATLVEQLFICQALAAYHYQQQAQKVALHYCQQGLKLAQVHHSTMFMGPLSRVYVDLLRDDPAKRATFENYQKIVTLLAKVDI</sequence>
<dbReference type="SMART" id="SM00530">
    <property type="entry name" value="HTH_XRE"/>
    <property type="match status" value="1"/>
</dbReference>
<keyword evidence="4" id="KW-1185">Reference proteome</keyword>
<dbReference type="PROSITE" id="PS50943">
    <property type="entry name" value="HTH_CROC1"/>
    <property type="match status" value="1"/>
</dbReference>
<name>A0ABW1R479_9LACO</name>
<dbReference type="RefSeq" id="WP_137639029.1">
    <property type="nucleotide sequence ID" value="NZ_BJDK01000001.1"/>
</dbReference>
<evidence type="ECO:0000313" key="4">
    <source>
        <dbReference type="Proteomes" id="UP001596253"/>
    </source>
</evidence>
<keyword evidence="1" id="KW-0238">DNA-binding</keyword>
<evidence type="ECO:0000259" key="2">
    <source>
        <dbReference type="PROSITE" id="PS50943"/>
    </source>
</evidence>
<gene>
    <name evidence="3" type="ORF">ACFP3T_02755</name>
</gene>
<protein>
    <submittedName>
        <fullName evidence="3">Helix-turn-helix domain-containing protein</fullName>
    </submittedName>
</protein>
<accession>A0ABW1R479</accession>
<reference evidence="4" key="1">
    <citation type="journal article" date="2019" name="Int. J. Syst. Evol. Microbiol.">
        <title>The Global Catalogue of Microorganisms (GCM) 10K type strain sequencing project: providing services to taxonomists for standard genome sequencing and annotation.</title>
        <authorList>
            <consortium name="The Broad Institute Genomics Platform"/>
            <consortium name="The Broad Institute Genome Sequencing Center for Infectious Disease"/>
            <person name="Wu L."/>
            <person name="Ma J."/>
        </authorList>
    </citation>
    <scope>NUCLEOTIDE SEQUENCE [LARGE SCALE GENOMIC DNA]</scope>
    <source>
        <strain evidence="4">CCM 8932</strain>
    </source>
</reference>
<feature type="domain" description="HTH cro/C1-type" evidence="2">
    <location>
        <begin position="7"/>
        <end position="60"/>
    </location>
</feature>
<dbReference type="Proteomes" id="UP001596253">
    <property type="component" value="Unassembled WGS sequence"/>
</dbReference>
<dbReference type="Pfam" id="PF01381">
    <property type="entry name" value="HTH_3"/>
    <property type="match status" value="1"/>
</dbReference>
<evidence type="ECO:0000256" key="1">
    <source>
        <dbReference type="ARBA" id="ARBA00023125"/>
    </source>
</evidence>
<dbReference type="InterPro" id="IPR010982">
    <property type="entry name" value="Lambda_DNA-bd_dom_sf"/>
</dbReference>
<evidence type="ECO:0000313" key="3">
    <source>
        <dbReference type="EMBL" id="MFC6163591.1"/>
    </source>
</evidence>
<dbReference type="SUPFAM" id="SSF47413">
    <property type="entry name" value="lambda repressor-like DNA-binding domains"/>
    <property type="match status" value="1"/>
</dbReference>
<proteinExistence type="predicted"/>
<dbReference type="Gene3D" id="1.25.40.10">
    <property type="entry name" value="Tetratricopeptide repeat domain"/>
    <property type="match status" value="1"/>
</dbReference>
<dbReference type="InterPro" id="IPR001387">
    <property type="entry name" value="Cro/C1-type_HTH"/>
</dbReference>
<dbReference type="InterPro" id="IPR011990">
    <property type="entry name" value="TPR-like_helical_dom_sf"/>
</dbReference>
<dbReference type="CDD" id="cd00093">
    <property type="entry name" value="HTH_XRE"/>
    <property type="match status" value="1"/>
</dbReference>